<dbReference type="GeneID" id="32084896"/>
<keyword evidence="3" id="KW-0946">Virion</keyword>
<evidence type="ECO:0000256" key="3">
    <source>
        <dbReference type="ARBA" id="ARBA00022844"/>
    </source>
</evidence>
<dbReference type="PIRSF" id="PIRSF004075">
    <property type="entry name" value="Coat_protein_tricho/vitivirus"/>
    <property type="match status" value="1"/>
</dbReference>
<proteinExistence type="predicted"/>
<keyword evidence="5" id="KW-1185">Reference proteome</keyword>
<keyword evidence="2 4" id="KW-0167">Capsid protein</keyword>
<sequence>MERAARRTAVITLLGAYTEVKDRLDKPDTLSEVLEGVFGHIALIGTSNKAVYPASVVLHNRDCTRADFTKGIAFPLRSFVLALKGLGKSADNEPIAGSTLRQFCDPFAEEARSYLLRAVTWGSYSQLALKLAKLGQREPQVCFDFSKGLDLLNISVSEAQVIQSLHSRLFRTEGAKGVFAAQSSVGEQAVEI</sequence>
<accession>A0A1V0JB99</accession>
<name>A0A1V0JB99_9VIRU</name>
<evidence type="ECO:0000256" key="1">
    <source>
        <dbReference type="ARBA" id="ARBA00004328"/>
    </source>
</evidence>
<dbReference type="RefSeq" id="YP_009352885.1">
    <property type="nucleotide sequence ID" value="NC_034264.1"/>
</dbReference>
<dbReference type="InterPro" id="IPR008879">
    <property type="entry name" value="Coat_protein_tricho/vitivirus"/>
</dbReference>
<protein>
    <submittedName>
        <fullName evidence="4">Coat protein</fullName>
    </submittedName>
</protein>
<comment type="subcellular location">
    <subcellularLocation>
        <location evidence="1">Virion</location>
    </subcellularLocation>
</comment>
<dbReference type="OrthoDB" id="15433at10239"/>
<evidence type="ECO:0000313" key="5">
    <source>
        <dbReference type="Proteomes" id="UP000201255"/>
    </source>
</evidence>
<dbReference type="EMBL" id="KY392781">
    <property type="protein sequence ID" value="ARD06101.1"/>
    <property type="molecule type" value="Genomic_RNA"/>
</dbReference>
<dbReference type="Proteomes" id="UP000201255">
    <property type="component" value="Segment"/>
</dbReference>
<dbReference type="KEGG" id="vg:32084896"/>
<reference evidence="4" key="1">
    <citation type="journal article" date="2017" name="Arch. Virol.">
        <title>A novel vitivirus-like sequence found in Arracacia xanthorrhiza plants by high throughput sequencing.</title>
        <authorList>
            <person name="Oliveira L.M."/>
            <person name="Orilio A.F."/>
            <person name="Inoue-Nagata A.K."/>
            <person name="Nagata T."/>
            <person name="Blawid R."/>
        </authorList>
    </citation>
    <scope>NUCLEOTIDE SEQUENCE [LARGE SCALE GENOMIC DNA]</scope>
    <source>
        <strain evidence="4">CNPH</strain>
    </source>
</reference>
<organism evidence="4">
    <name type="scientific">Arracacha virus V</name>
    <dbReference type="NCBI Taxonomy" id="1972716"/>
    <lineage>
        <taxon>Viruses</taxon>
        <taxon>Riboviria</taxon>
        <taxon>Orthornavirae</taxon>
        <taxon>Kitrinoviricota</taxon>
        <taxon>Alsuviricetes</taxon>
        <taxon>Tymovirales</taxon>
        <taxon>Betaflexiviridae</taxon>
        <taxon>Trivirinae</taxon>
        <taxon>Vitivirus</taxon>
        <taxon>Vitivirus viarracaciae</taxon>
    </lineage>
</organism>
<dbReference type="Pfam" id="PF05892">
    <property type="entry name" value="Tricho_coat"/>
    <property type="match status" value="1"/>
</dbReference>
<dbReference type="GO" id="GO:0019028">
    <property type="term" value="C:viral capsid"/>
    <property type="evidence" value="ECO:0007669"/>
    <property type="project" value="UniProtKB-KW"/>
</dbReference>
<evidence type="ECO:0000256" key="2">
    <source>
        <dbReference type="ARBA" id="ARBA00022561"/>
    </source>
</evidence>
<evidence type="ECO:0000313" key="4">
    <source>
        <dbReference type="EMBL" id="ARD06101.1"/>
    </source>
</evidence>